<name>A0A6N7EYK3_9GAMM</name>
<organism evidence="1 2">
    <name type="scientific">Ostreibacterium oceani</name>
    <dbReference type="NCBI Taxonomy" id="2654998"/>
    <lineage>
        <taxon>Bacteria</taxon>
        <taxon>Pseudomonadati</taxon>
        <taxon>Pseudomonadota</taxon>
        <taxon>Gammaproteobacteria</taxon>
        <taxon>Cardiobacteriales</taxon>
        <taxon>Ostreibacteriaceae</taxon>
        <taxon>Ostreibacterium</taxon>
    </lineage>
</organism>
<keyword evidence="2" id="KW-1185">Reference proteome</keyword>
<proteinExistence type="predicted"/>
<reference evidence="1 2" key="1">
    <citation type="submission" date="2019-10" db="EMBL/GenBank/DDBJ databases">
        <title>Cardiobacteriales fam. a chemoheterotrophic member of the order Cardiobacteriales, and proposal of Cardiobacteriales fam. nov.</title>
        <authorList>
            <person name="Wang C."/>
        </authorList>
    </citation>
    <scope>NUCLEOTIDE SEQUENCE [LARGE SCALE GENOMIC DNA]</scope>
    <source>
        <strain evidence="1 2">ML27</strain>
    </source>
</reference>
<dbReference type="Proteomes" id="UP000471298">
    <property type="component" value="Unassembled WGS sequence"/>
</dbReference>
<dbReference type="InParanoid" id="A0A6N7EYK3"/>
<accession>A0A6N7EYK3</accession>
<feature type="non-terminal residue" evidence="1">
    <location>
        <position position="90"/>
    </location>
</feature>
<evidence type="ECO:0000313" key="1">
    <source>
        <dbReference type="EMBL" id="MPV87023.1"/>
    </source>
</evidence>
<protein>
    <submittedName>
        <fullName evidence="1">Uncharacterized protein</fullName>
    </submittedName>
</protein>
<dbReference type="AlphaFoldDB" id="A0A6N7EYK3"/>
<gene>
    <name evidence="1" type="ORF">GCU85_09830</name>
</gene>
<dbReference type="EMBL" id="WHNW01000024">
    <property type="protein sequence ID" value="MPV87023.1"/>
    <property type="molecule type" value="Genomic_DNA"/>
</dbReference>
<evidence type="ECO:0000313" key="2">
    <source>
        <dbReference type="Proteomes" id="UP000471298"/>
    </source>
</evidence>
<sequence length="90" mass="10994">MTYNTFEEYLDYLLIEKMDYEAYDKELKDGNEKYYHLAERFLDISKFAYDEWEALFEHHGFYEMSAIGFYASMIESRREQEAEAKLNNLQ</sequence>
<dbReference type="RefSeq" id="WP_152811010.1">
    <property type="nucleotide sequence ID" value="NZ_WHNW01000024.1"/>
</dbReference>
<comment type="caution">
    <text evidence="1">The sequence shown here is derived from an EMBL/GenBank/DDBJ whole genome shotgun (WGS) entry which is preliminary data.</text>
</comment>